<name>A0A916SSH4_9MICO</name>
<organism evidence="2 3">
    <name type="scientific">Flexivirga endophytica</name>
    <dbReference type="NCBI Taxonomy" id="1849103"/>
    <lineage>
        <taxon>Bacteria</taxon>
        <taxon>Bacillati</taxon>
        <taxon>Actinomycetota</taxon>
        <taxon>Actinomycetes</taxon>
        <taxon>Micrococcales</taxon>
        <taxon>Dermacoccaceae</taxon>
        <taxon>Flexivirga</taxon>
    </lineage>
</organism>
<evidence type="ECO:0000256" key="1">
    <source>
        <dbReference type="SAM" id="SignalP"/>
    </source>
</evidence>
<dbReference type="EMBL" id="BMHI01000001">
    <property type="protein sequence ID" value="GGB14553.1"/>
    <property type="molecule type" value="Genomic_DNA"/>
</dbReference>
<proteinExistence type="predicted"/>
<dbReference type="PANTHER" id="PTHR37507:SF2">
    <property type="entry name" value="SPORULATION PROTEIN YDCC"/>
    <property type="match status" value="1"/>
</dbReference>
<dbReference type="PANTHER" id="PTHR37507">
    <property type="entry name" value="SPORULATION PROTEIN YDCC"/>
    <property type="match status" value="1"/>
</dbReference>
<dbReference type="InterPro" id="IPR029046">
    <property type="entry name" value="LolA/LolB/LppX"/>
</dbReference>
<dbReference type="InterPro" id="IPR052944">
    <property type="entry name" value="Sporulation_related"/>
</dbReference>
<dbReference type="AlphaFoldDB" id="A0A916SSH4"/>
<dbReference type="InterPro" id="IPR006311">
    <property type="entry name" value="TAT_signal"/>
</dbReference>
<keyword evidence="3" id="KW-1185">Reference proteome</keyword>
<reference evidence="2" key="2">
    <citation type="submission" date="2020-09" db="EMBL/GenBank/DDBJ databases">
        <authorList>
            <person name="Sun Q."/>
            <person name="Zhou Y."/>
        </authorList>
    </citation>
    <scope>NUCLEOTIDE SEQUENCE</scope>
    <source>
        <strain evidence="2">CGMCC 1.15085</strain>
    </source>
</reference>
<dbReference type="PROSITE" id="PS51318">
    <property type="entry name" value="TAT"/>
    <property type="match status" value="1"/>
</dbReference>
<evidence type="ECO:0008006" key="4">
    <source>
        <dbReference type="Google" id="ProtNLM"/>
    </source>
</evidence>
<protein>
    <recommendedName>
        <fullName evidence="4">Outer membrane lipoprotein-sorting protein</fullName>
    </recommendedName>
</protein>
<accession>A0A916SSH4</accession>
<dbReference type="Gene3D" id="2.50.20.10">
    <property type="entry name" value="Lipoprotein localisation LolA/LolB/LppX"/>
    <property type="match status" value="1"/>
</dbReference>
<feature type="chain" id="PRO_5038993376" description="Outer membrane lipoprotein-sorting protein" evidence="1">
    <location>
        <begin position="30"/>
        <end position="378"/>
    </location>
</feature>
<comment type="caution">
    <text evidence="2">The sequence shown here is derived from an EMBL/GenBank/DDBJ whole genome shotgun (WGS) entry which is preliminary data.</text>
</comment>
<reference evidence="2" key="1">
    <citation type="journal article" date="2014" name="Int. J. Syst. Evol. Microbiol.">
        <title>Complete genome sequence of Corynebacterium casei LMG S-19264T (=DSM 44701T), isolated from a smear-ripened cheese.</title>
        <authorList>
            <consortium name="US DOE Joint Genome Institute (JGI-PGF)"/>
            <person name="Walter F."/>
            <person name="Albersmeier A."/>
            <person name="Kalinowski J."/>
            <person name="Ruckert C."/>
        </authorList>
    </citation>
    <scope>NUCLEOTIDE SEQUENCE</scope>
    <source>
        <strain evidence="2">CGMCC 1.15085</strain>
    </source>
</reference>
<sequence length="378" mass="39800">MNAPYSRRPWLRWAAPGAALAVIIAGSQAAAHWPADAATNLPPRTAAQLLTDVQRAQPTALSGTVTAKMSLGLPDLPTSGGNPTDPLTLLSGTHQAKVWYDGDRQARVAVLGDSAETDIVSNDKGLWVWQSADRSVLHVAEPSGAKGFNAYGDHARSDDRARLPEQLSTPEGVAAWALKMLDPTTSVTTTSNDRVAGRAAYELVLAPKTSNTKIGSIRIAIDADHHIPLRAQVFARGANKPAVNVGFSSISFTKPSASRFDFTPPPGAKVTTPKKALHAAPKAVRHDRLGGTANTELPRVVGKAWSSVLVGKVPTKPAANTKDRSLQDALKLLPEVSGSWGHGRLLDTALFSAVITDDGHFAVGAVQPATLYAALGRN</sequence>
<keyword evidence="1" id="KW-0732">Signal</keyword>
<gene>
    <name evidence="2" type="ORF">GCM10011492_00240</name>
</gene>
<dbReference type="Proteomes" id="UP000636793">
    <property type="component" value="Unassembled WGS sequence"/>
</dbReference>
<feature type="signal peptide" evidence="1">
    <location>
        <begin position="1"/>
        <end position="29"/>
    </location>
</feature>
<evidence type="ECO:0000313" key="3">
    <source>
        <dbReference type="Proteomes" id="UP000636793"/>
    </source>
</evidence>
<dbReference type="SUPFAM" id="SSF89392">
    <property type="entry name" value="Prokaryotic lipoproteins and lipoprotein localization factors"/>
    <property type="match status" value="1"/>
</dbReference>
<dbReference type="RefSeq" id="WP_188834964.1">
    <property type="nucleotide sequence ID" value="NZ_BMHI01000001.1"/>
</dbReference>
<evidence type="ECO:0000313" key="2">
    <source>
        <dbReference type="EMBL" id="GGB14553.1"/>
    </source>
</evidence>